<dbReference type="InterPro" id="IPR051205">
    <property type="entry name" value="UbiH/COQ6_monooxygenase"/>
</dbReference>
<keyword evidence="5" id="KW-0274">FAD</keyword>
<evidence type="ECO:0000259" key="9">
    <source>
        <dbReference type="Pfam" id="PF01494"/>
    </source>
</evidence>
<dbReference type="GO" id="GO:0110142">
    <property type="term" value="C:ubiquinone biosynthesis complex"/>
    <property type="evidence" value="ECO:0007669"/>
    <property type="project" value="UniProtKB-ARBA"/>
</dbReference>
<name>A0A545SXM1_9GAMM</name>
<sequence>MAVTEHQFDILIAGAGLVGASLACALAGHPATAHLRIGIVEAGGAPDVFAGDDFDPRVVALTCASQRYLQRLGAWELVTGARLCPYTDMHVWDAEGTGAIHFDAREVQQDCLGHIVENSVVLAALWQRLEALPGVELLHPEKVSGVERRAPDTVAVSLESGRALAAALLVAADGANSQIRQFVGFKTREWNYGHKAIVTTVKTERSHQFTAWQRFLDTGPLAFLPLQTAAGDDHYCSIVWSAQQALADDLMELDSDAFNGRLAQAFEYRLGAVTDSAERFCIPLRQRHAVDYVQPTIALVGDAAHTIHPLAGQGVNLGLLDAAVLGEEVVRAVQRQVPLADFSVLRRYQRRRQSHNLGMMAVMEGFKRLFGTRALPIRWLRNRGMSRLDSLPVLKNAVVKQAMGL</sequence>
<evidence type="ECO:0000256" key="7">
    <source>
        <dbReference type="ARBA" id="ARBA00023033"/>
    </source>
</evidence>
<evidence type="ECO:0000256" key="5">
    <source>
        <dbReference type="ARBA" id="ARBA00022827"/>
    </source>
</evidence>
<dbReference type="InterPro" id="IPR010971">
    <property type="entry name" value="UbiH/COQ6"/>
</dbReference>
<evidence type="ECO:0000313" key="10">
    <source>
        <dbReference type="EMBL" id="TQV69701.1"/>
    </source>
</evidence>
<accession>A0A545SXM1</accession>
<dbReference type="Proteomes" id="UP000319732">
    <property type="component" value="Unassembled WGS sequence"/>
</dbReference>
<dbReference type="InterPro" id="IPR036188">
    <property type="entry name" value="FAD/NAD-bd_sf"/>
</dbReference>
<dbReference type="AlphaFoldDB" id="A0A545SXM1"/>
<comment type="similarity">
    <text evidence="3">Belongs to the UbiH/COQ6 family.</text>
</comment>
<comment type="cofactor">
    <cofactor evidence="1">
        <name>FAD</name>
        <dbReference type="ChEBI" id="CHEBI:57692"/>
    </cofactor>
</comment>
<evidence type="ECO:0000256" key="1">
    <source>
        <dbReference type="ARBA" id="ARBA00001974"/>
    </source>
</evidence>
<dbReference type="SUPFAM" id="SSF51905">
    <property type="entry name" value="FAD/NAD(P)-binding domain"/>
    <property type="match status" value="1"/>
</dbReference>
<dbReference type="GO" id="GO:0071949">
    <property type="term" value="F:FAD binding"/>
    <property type="evidence" value="ECO:0007669"/>
    <property type="project" value="InterPro"/>
</dbReference>
<dbReference type="UniPathway" id="UPA00232"/>
<dbReference type="PROSITE" id="PS01304">
    <property type="entry name" value="UBIH"/>
    <property type="match status" value="1"/>
</dbReference>
<comment type="caution">
    <text evidence="10">The sequence shown here is derived from an EMBL/GenBank/DDBJ whole genome shotgun (WGS) entry which is preliminary data.</text>
</comment>
<keyword evidence="7" id="KW-0503">Monooxygenase</keyword>
<comment type="pathway">
    <text evidence="2">Cofactor biosynthesis; ubiquinone biosynthesis.</text>
</comment>
<evidence type="ECO:0000256" key="2">
    <source>
        <dbReference type="ARBA" id="ARBA00004749"/>
    </source>
</evidence>
<dbReference type="NCBIfam" id="TIGR01988">
    <property type="entry name" value="Ubi-OHases"/>
    <property type="match status" value="1"/>
</dbReference>
<dbReference type="EMBL" id="VHSG01000027">
    <property type="protein sequence ID" value="TQV69701.1"/>
    <property type="molecule type" value="Genomic_DNA"/>
</dbReference>
<dbReference type="RefSeq" id="WP_142929340.1">
    <property type="nucleotide sequence ID" value="NZ_ML660105.1"/>
</dbReference>
<dbReference type="OrthoDB" id="9769565at2"/>
<dbReference type="InterPro" id="IPR002938">
    <property type="entry name" value="FAD-bd"/>
</dbReference>
<proteinExistence type="inferred from homology"/>
<evidence type="ECO:0000256" key="8">
    <source>
        <dbReference type="ARBA" id="ARBA00065734"/>
    </source>
</evidence>
<dbReference type="PANTHER" id="PTHR43876">
    <property type="entry name" value="UBIQUINONE BIOSYNTHESIS MONOOXYGENASE COQ6, MITOCHONDRIAL"/>
    <property type="match status" value="1"/>
</dbReference>
<evidence type="ECO:0000256" key="6">
    <source>
        <dbReference type="ARBA" id="ARBA00023002"/>
    </source>
</evidence>
<keyword evidence="6" id="KW-0560">Oxidoreductase</keyword>
<organism evidence="10 11">
    <name type="scientific">Exilibacterium tricleocarpae</name>
    <dbReference type="NCBI Taxonomy" id="2591008"/>
    <lineage>
        <taxon>Bacteria</taxon>
        <taxon>Pseudomonadati</taxon>
        <taxon>Pseudomonadota</taxon>
        <taxon>Gammaproteobacteria</taxon>
        <taxon>Cellvibrionales</taxon>
        <taxon>Cellvibrionaceae</taxon>
        <taxon>Exilibacterium</taxon>
    </lineage>
</organism>
<comment type="subunit">
    <text evidence="8">Component of the Ubi complex metabolon, which regroups five ubiquinone biosynthesis proteins (UbiE, UbiF, UbiG, UbiH and UbiI) and two accessory factors (UbiK and the lipid-binding protein UbiJ).</text>
</comment>
<reference evidence="10 11" key="1">
    <citation type="submission" date="2019-06" db="EMBL/GenBank/DDBJ databases">
        <title>Whole genome sequence for Cellvibrionaceae sp. R142.</title>
        <authorList>
            <person name="Wang G."/>
        </authorList>
    </citation>
    <scope>NUCLEOTIDE SEQUENCE [LARGE SCALE GENOMIC DNA]</scope>
    <source>
        <strain evidence="10 11">R142</strain>
    </source>
</reference>
<evidence type="ECO:0000313" key="11">
    <source>
        <dbReference type="Proteomes" id="UP000319732"/>
    </source>
</evidence>
<evidence type="ECO:0000256" key="4">
    <source>
        <dbReference type="ARBA" id="ARBA00022630"/>
    </source>
</evidence>
<gene>
    <name evidence="10" type="ORF">FKG94_23200</name>
</gene>
<protein>
    <submittedName>
        <fullName evidence="10">2-octaprenyl-3-methyl-6-methoxy-1,4-benzoquinol hydroxylase</fullName>
    </submittedName>
</protein>
<dbReference type="FunFam" id="3.50.50.60:FF:000021">
    <property type="entry name" value="Ubiquinone biosynthesis monooxygenase COQ6"/>
    <property type="match status" value="1"/>
</dbReference>
<keyword evidence="11" id="KW-1185">Reference proteome</keyword>
<dbReference type="Pfam" id="PF01494">
    <property type="entry name" value="FAD_binding_3"/>
    <property type="match status" value="1"/>
</dbReference>
<dbReference type="PRINTS" id="PR00420">
    <property type="entry name" value="RNGMNOXGNASE"/>
</dbReference>
<keyword evidence="4" id="KW-0285">Flavoprotein</keyword>
<feature type="domain" description="FAD-binding" evidence="9">
    <location>
        <begin position="8"/>
        <end position="355"/>
    </location>
</feature>
<dbReference type="PANTHER" id="PTHR43876:SF7">
    <property type="entry name" value="UBIQUINONE BIOSYNTHESIS MONOOXYGENASE COQ6, MITOCHONDRIAL"/>
    <property type="match status" value="1"/>
</dbReference>
<dbReference type="GO" id="GO:0019168">
    <property type="term" value="F:2-polyprenylphenol 6-hydroxylase activity"/>
    <property type="evidence" value="ECO:0007669"/>
    <property type="project" value="TreeGrafter"/>
</dbReference>
<dbReference type="Gene3D" id="3.50.50.60">
    <property type="entry name" value="FAD/NAD(P)-binding domain"/>
    <property type="match status" value="2"/>
</dbReference>
<dbReference type="GO" id="GO:0006744">
    <property type="term" value="P:ubiquinone biosynthetic process"/>
    <property type="evidence" value="ECO:0007669"/>
    <property type="project" value="UniProtKB-UniPathway"/>
</dbReference>
<dbReference type="InterPro" id="IPR018168">
    <property type="entry name" value="Ubi_Hdrlase_CS"/>
</dbReference>
<evidence type="ECO:0000256" key="3">
    <source>
        <dbReference type="ARBA" id="ARBA00005349"/>
    </source>
</evidence>